<dbReference type="SMART" id="SM00487">
    <property type="entry name" value="DEXDc"/>
    <property type="match status" value="1"/>
</dbReference>
<dbReference type="InterPro" id="IPR041471">
    <property type="entry name" value="UvrB_inter"/>
</dbReference>
<name>A0ABN6WXL0_9BACT</name>
<dbReference type="InterPro" id="IPR047112">
    <property type="entry name" value="RecG/Mfd"/>
</dbReference>
<evidence type="ECO:0000256" key="9">
    <source>
        <dbReference type="HAMAP-Rule" id="MF_00969"/>
    </source>
</evidence>
<dbReference type="SUPFAM" id="SSF52540">
    <property type="entry name" value="P-loop containing nucleoside triphosphate hydrolases"/>
    <property type="match status" value="3"/>
</dbReference>
<evidence type="ECO:0000256" key="1">
    <source>
        <dbReference type="ARBA" id="ARBA00022490"/>
    </source>
</evidence>
<dbReference type="SUPFAM" id="SSF141259">
    <property type="entry name" value="CarD-like"/>
    <property type="match status" value="1"/>
</dbReference>
<evidence type="ECO:0000256" key="7">
    <source>
        <dbReference type="ARBA" id="ARBA00023125"/>
    </source>
</evidence>
<dbReference type="InterPro" id="IPR014001">
    <property type="entry name" value="Helicase_ATP-bd"/>
</dbReference>
<dbReference type="SMART" id="SM01058">
    <property type="entry name" value="CarD_TRCF"/>
    <property type="match status" value="1"/>
</dbReference>
<evidence type="ECO:0000256" key="2">
    <source>
        <dbReference type="ARBA" id="ARBA00022741"/>
    </source>
</evidence>
<dbReference type="HAMAP" id="MF_00969">
    <property type="entry name" value="TRCF"/>
    <property type="match status" value="1"/>
</dbReference>
<dbReference type="NCBIfam" id="TIGR00580">
    <property type="entry name" value="mfd"/>
    <property type="match status" value="1"/>
</dbReference>
<evidence type="ECO:0000259" key="11">
    <source>
        <dbReference type="PROSITE" id="PS51194"/>
    </source>
</evidence>
<evidence type="ECO:0000256" key="5">
    <source>
        <dbReference type="ARBA" id="ARBA00022806"/>
    </source>
</evidence>
<feature type="domain" description="Helicase ATP-binding" evidence="10">
    <location>
        <begin position="502"/>
        <end position="661"/>
    </location>
</feature>
<keyword evidence="2 9" id="KW-0547">Nucleotide-binding</keyword>
<comment type="similarity">
    <text evidence="9">In the C-terminal section; belongs to the helicase family. RecG subfamily.</text>
</comment>
<dbReference type="InterPro" id="IPR005118">
    <property type="entry name" value="TRCF_C"/>
</dbReference>
<dbReference type="EMBL" id="AP027370">
    <property type="protein sequence ID" value="BDY13388.1"/>
    <property type="molecule type" value="Genomic_DNA"/>
</dbReference>
<dbReference type="PROSITE" id="PS51194">
    <property type="entry name" value="HELICASE_CTER"/>
    <property type="match status" value="1"/>
</dbReference>
<dbReference type="InterPro" id="IPR027417">
    <property type="entry name" value="P-loop_NTPase"/>
</dbReference>
<organism evidence="12 13">
    <name type="scientific">Hydrogenimonas cancrithermarum</name>
    <dbReference type="NCBI Taxonomy" id="2993563"/>
    <lineage>
        <taxon>Bacteria</taxon>
        <taxon>Pseudomonadati</taxon>
        <taxon>Campylobacterota</taxon>
        <taxon>Epsilonproteobacteria</taxon>
        <taxon>Campylobacterales</taxon>
        <taxon>Hydrogenimonadaceae</taxon>
        <taxon>Hydrogenimonas</taxon>
    </lineage>
</organism>
<keyword evidence="6 9" id="KW-0067">ATP-binding</keyword>
<protein>
    <recommendedName>
        <fullName evidence="9">Transcription-repair-coupling factor</fullName>
        <shortName evidence="9">TRCF</shortName>
        <ecNumber evidence="9">3.6.4.-</ecNumber>
    </recommendedName>
</protein>
<dbReference type="Gene3D" id="3.90.1150.50">
    <property type="entry name" value="Transcription-repair-coupling factor, D7 domain"/>
    <property type="match status" value="1"/>
</dbReference>
<dbReference type="Proteomes" id="UP001321445">
    <property type="component" value="Chromosome"/>
</dbReference>
<keyword evidence="5" id="KW-0347">Helicase</keyword>
<sequence length="1000" mass="111866">MIEANLYDYFEKSKAPQILLVENDKEAQTAATVATLHGIESVVLPDFRATYGEDLRSWREELFALNDALKRYYEKIIQNPKSKIQNPILIAPYHTLLYPLPKPELMQTFSLAFGDDLDLEALKEKLYAWGYSFVDVVETKGEVSIRGDIVDIFSPGSEKPWRISLFDTEVESIRTFEVESQKSNKEEELEEVVVEPALFSLTKPAFEALQKRVELSDSDVFVKDVASLGLWFLEDLAHDLMAGKMAVAVKDLADEVAFAYEHAKNALPKARFDVEVVPETGRVKAIEPINVDLLTENYPERELVIVAASEALVRRSPIKELARATIVKAEGAVNLLTPEKIIVSLNKPFKKRAVKRPTILLDDLKPGDYVVHENYGVGIFKGIEPHQVLGAVRDFVHIAYQNDDTLLLPVENLDMIDRYIAEGGSLPALDRLGKGGFGKLKAKVKERLFAIASEIVNMSAKRMLIKGAVIDTDIPELFEFREASGFEYTPDQITAVEEIFADLSSGRVMDRLLSGDVGFGKTEVAMNAILAVAKSGYQSAFVVPTTLLSAQHFKSVEARLAPFGVRIDKLDRFTTAKRKRQILEELEKGELDLVVGTHALLGAKFKNLGLVIIDEEHKFGVKQKEALKLLSENVHLLSMSATPIPRSLNMALSKIKGYSELRTPPVERKGVRTFVKSFDETVVKEAIMRELRRGGQLFYVYNSIAGIESKKSELLEILPGLRIATLHSKITAAQTEKEMLKFEAGEYDLLLSTSIIESGIHMPKVNTMIVDGADRFGMADLHQLRGRVGRGKVEGYCYFLVENKDALTDQAKRRLIALESNSFLGSGAVLAYHDLEIRGGGNLIGESQSGHIKQIGYALYLKMLEDAIRILSQEAAPERKSVDIKLSITAYISDELVPHERVRLELYRRLSACSEPHDVIEIEQEIEDRFGKPDLPTRQFLDLVTIKVLALKKGVERIGNYNENITIQYNDENKTVVKARSRDDDDLIASVLEALRSKAT</sequence>
<evidence type="ECO:0000256" key="3">
    <source>
        <dbReference type="ARBA" id="ARBA00022763"/>
    </source>
</evidence>
<comment type="function">
    <text evidence="9">Couples transcription and DNA repair by recognizing RNA polymerase (RNAP) stalled at DNA lesions. Mediates ATP-dependent release of RNAP and its truncated transcript from the DNA, and recruitment of nucleotide excision repair machinery to the damaged site.</text>
</comment>
<dbReference type="Gene3D" id="2.40.10.170">
    <property type="match status" value="1"/>
</dbReference>
<dbReference type="InterPro" id="IPR037235">
    <property type="entry name" value="TRCF-like_C_D7"/>
</dbReference>
<evidence type="ECO:0000256" key="8">
    <source>
        <dbReference type="ARBA" id="ARBA00023204"/>
    </source>
</evidence>
<dbReference type="SMART" id="SM00490">
    <property type="entry name" value="HELICc"/>
    <property type="match status" value="1"/>
</dbReference>
<comment type="subcellular location">
    <subcellularLocation>
        <location evidence="9">Cytoplasm</location>
    </subcellularLocation>
</comment>
<dbReference type="Gene3D" id="3.40.50.11180">
    <property type="match status" value="1"/>
</dbReference>
<dbReference type="Pfam" id="PF00270">
    <property type="entry name" value="DEAD"/>
    <property type="match status" value="1"/>
</dbReference>
<dbReference type="InterPro" id="IPR011545">
    <property type="entry name" value="DEAD/DEAH_box_helicase_dom"/>
</dbReference>
<proteinExistence type="inferred from homology"/>
<dbReference type="Pfam" id="PF03461">
    <property type="entry name" value="TRCF"/>
    <property type="match status" value="1"/>
</dbReference>
<dbReference type="EC" id="3.6.4.-" evidence="9"/>
<keyword evidence="8 9" id="KW-0234">DNA repair</keyword>
<dbReference type="PROSITE" id="PS51192">
    <property type="entry name" value="HELICASE_ATP_BIND_1"/>
    <property type="match status" value="1"/>
</dbReference>
<dbReference type="InterPro" id="IPR001650">
    <property type="entry name" value="Helicase_C-like"/>
</dbReference>
<keyword evidence="1 9" id="KW-0963">Cytoplasm</keyword>
<dbReference type="Pfam" id="PF17757">
    <property type="entry name" value="UvrB_inter"/>
    <property type="match status" value="1"/>
</dbReference>
<dbReference type="RefSeq" id="WP_286336344.1">
    <property type="nucleotide sequence ID" value="NZ_AP027370.1"/>
</dbReference>
<dbReference type="SMART" id="SM00982">
    <property type="entry name" value="TRCF"/>
    <property type="match status" value="1"/>
</dbReference>
<dbReference type="Pfam" id="PF00271">
    <property type="entry name" value="Helicase_C"/>
    <property type="match status" value="1"/>
</dbReference>
<dbReference type="Gene3D" id="3.40.50.300">
    <property type="entry name" value="P-loop containing nucleotide triphosphate hydrolases"/>
    <property type="match status" value="2"/>
</dbReference>
<dbReference type="InterPro" id="IPR004576">
    <property type="entry name" value="Mfd"/>
</dbReference>
<reference evidence="12 13" key="1">
    <citation type="submission" date="2023-03" db="EMBL/GenBank/DDBJ databases">
        <title>Description of Hydrogenimonas sp. ISO32.</title>
        <authorList>
            <person name="Mino S."/>
            <person name="Fukazawa S."/>
            <person name="Sawabe T."/>
        </authorList>
    </citation>
    <scope>NUCLEOTIDE SEQUENCE [LARGE SCALE GENOMIC DNA]</scope>
    <source>
        <strain evidence="12 13">ISO32</strain>
    </source>
</reference>
<dbReference type="InterPro" id="IPR003711">
    <property type="entry name" value="CarD-like/TRCF_RID"/>
</dbReference>
<dbReference type="PANTHER" id="PTHR47964:SF1">
    <property type="entry name" value="ATP-DEPENDENT DNA HELICASE HOMOLOG RECG, CHLOROPLASTIC"/>
    <property type="match status" value="1"/>
</dbReference>
<keyword evidence="4 9" id="KW-0378">Hydrolase</keyword>
<evidence type="ECO:0000313" key="12">
    <source>
        <dbReference type="EMBL" id="BDY13388.1"/>
    </source>
</evidence>
<dbReference type="InterPro" id="IPR036101">
    <property type="entry name" value="CarD-like/TRCF_RID_sf"/>
</dbReference>
<keyword evidence="7 9" id="KW-0238">DNA-binding</keyword>
<keyword evidence="13" id="KW-1185">Reference proteome</keyword>
<dbReference type="PANTHER" id="PTHR47964">
    <property type="entry name" value="ATP-DEPENDENT DNA HELICASE HOMOLOG RECG, CHLOROPLASTIC"/>
    <property type="match status" value="1"/>
</dbReference>
<dbReference type="Gene3D" id="3.30.2060.10">
    <property type="entry name" value="Penicillin-binding protein 1b domain"/>
    <property type="match status" value="1"/>
</dbReference>
<evidence type="ECO:0000256" key="4">
    <source>
        <dbReference type="ARBA" id="ARBA00022801"/>
    </source>
</evidence>
<evidence type="ECO:0000256" key="6">
    <source>
        <dbReference type="ARBA" id="ARBA00022840"/>
    </source>
</evidence>
<evidence type="ECO:0000313" key="13">
    <source>
        <dbReference type="Proteomes" id="UP001321445"/>
    </source>
</evidence>
<accession>A0ABN6WXL0</accession>
<gene>
    <name evidence="9 12" type="primary">mfd</name>
    <name evidence="12" type="ORF">HCR_17000</name>
</gene>
<comment type="similarity">
    <text evidence="9">In the N-terminal section; belongs to the UvrB family.</text>
</comment>
<evidence type="ECO:0000259" key="10">
    <source>
        <dbReference type="PROSITE" id="PS51192"/>
    </source>
</evidence>
<feature type="domain" description="Helicase C-terminal" evidence="11">
    <location>
        <begin position="683"/>
        <end position="836"/>
    </location>
</feature>
<dbReference type="SUPFAM" id="SSF143517">
    <property type="entry name" value="TRCF domain-like"/>
    <property type="match status" value="1"/>
</dbReference>
<keyword evidence="3 9" id="KW-0227">DNA damage</keyword>
<dbReference type="Pfam" id="PF02559">
    <property type="entry name" value="CarD_TRCF_RID"/>
    <property type="match status" value="1"/>
</dbReference>
<dbReference type="CDD" id="cd17991">
    <property type="entry name" value="DEXHc_TRCF"/>
    <property type="match status" value="1"/>
</dbReference>